<evidence type="ECO:0000313" key="1">
    <source>
        <dbReference type="EMBL" id="KAF6839859.1"/>
    </source>
</evidence>
<sequence>MARQLLSESRRLASPELLLSHYGWHSVSTGCQTKHENSGPVIRSHHHLTFLLPLSTSFTVPETRLLGRLALRTCRPGLVWSGLAEHRNSGSGSGGGGAWGVHPSDAGGQQPFYYVQTSLFPSPTESTGDQV</sequence>
<reference evidence="1" key="1">
    <citation type="journal article" date="2020" name="Phytopathology">
        <title>Genome Sequence Resources of Colletotrichum truncatum, C. plurivorum, C. musicola, and C. sojae: Four Species Pathogenic to Soybean (Glycine max).</title>
        <authorList>
            <person name="Rogerio F."/>
            <person name="Boufleur T.R."/>
            <person name="Ciampi-Guillardi M."/>
            <person name="Sukno S.A."/>
            <person name="Thon M.R."/>
            <person name="Massola Junior N.S."/>
            <person name="Baroncelli R."/>
        </authorList>
    </citation>
    <scope>NUCLEOTIDE SEQUENCE</scope>
    <source>
        <strain evidence="1">LFN00145</strain>
    </source>
</reference>
<accession>A0A8H6NNY2</accession>
<gene>
    <name evidence="1" type="ORF">CPLU01_01456</name>
</gene>
<dbReference type="Proteomes" id="UP000654918">
    <property type="component" value="Unassembled WGS sequence"/>
</dbReference>
<evidence type="ECO:0000313" key="2">
    <source>
        <dbReference type="Proteomes" id="UP000654918"/>
    </source>
</evidence>
<organism evidence="1 2">
    <name type="scientific">Colletotrichum plurivorum</name>
    <dbReference type="NCBI Taxonomy" id="2175906"/>
    <lineage>
        <taxon>Eukaryota</taxon>
        <taxon>Fungi</taxon>
        <taxon>Dikarya</taxon>
        <taxon>Ascomycota</taxon>
        <taxon>Pezizomycotina</taxon>
        <taxon>Sordariomycetes</taxon>
        <taxon>Hypocreomycetidae</taxon>
        <taxon>Glomerellales</taxon>
        <taxon>Glomerellaceae</taxon>
        <taxon>Colletotrichum</taxon>
        <taxon>Colletotrichum orchidearum species complex</taxon>
    </lineage>
</organism>
<comment type="caution">
    <text evidence="1">The sequence shown here is derived from an EMBL/GenBank/DDBJ whole genome shotgun (WGS) entry which is preliminary data.</text>
</comment>
<dbReference type="EMBL" id="WIGO01000010">
    <property type="protein sequence ID" value="KAF6839859.1"/>
    <property type="molecule type" value="Genomic_DNA"/>
</dbReference>
<name>A0A8H6NNY2_9PEZI</name>
<proteinExistence type="predicted"/>
<dbReference type="PROSITE" id="PS51257">
    <property type="entry name" value="PROKAR_LIPOPROTEIN"/>
    <property type="match status" value="1"/>
</dbReference>
<keyword evidence="2" id="KW-1185">Reference proteome</keyword>
<protein>
    <submittedName>
        <fullName evidence="1">Uncharacterized protein</fullName>
    </submittedName>
</protein>
<dbReference type="AlphaFoldDB" id="A0A8H6NNY2"/>